<evidence type="ECO:0000256" key="3">
    <source>
        <dbReference type="ARBA" id="ARBA00022833"/>
    </source>
</evidence>
<dbReference type="STRING" id="62062.ENSHHUP00000009202"/>
<dbReference type="Pfam" id="PF05207">
    <property type="entry name" value="Zn_ribbon_CSL"/>
    <property type="match status" value="1"/>
</dbReference>
<keyword evidence="4" id="KW-0408">Iron</keyword>
<reference evidence="7" key="3">
    <citation type="submission" date="2025-09" db="UniProtKB">
        <authorList>
            <consortium name="Ensembl"/>
        </authorList>
    </citation>
    <scope>IDENTIFICATION</scope>
</reference>
<protein>
    <submittedName>
        <fullName evidence="7">DnaJ (Hsp40) homolog, subfamily C, member 24</fullName>
    </submittedName>
</protein>
<dbReference type="FunFam" id="1.10.287.110:FF:000056">
    <property type="entry name" value="DnaJ (Hsp40) homolog, subfamily C, member 24"/>
    <property type="match status" value="1"/>
</dbReference>
<evidence type="ECO:0000313" key="8">
    <source>
        <dbReference type="Proteomes" id="UP000314982"/>
    </source>
</evidence>
<accession>A0A4W5JZW1</accession>
<proteinExistence type="inferred from homology"/>
<dbReference type="PROSITE" id="PS50076">
    <property type="entry name" value="DNAJ_2"/>
    <property type="match status" value="1"/>
</dbReference>
<evidence type="ECO:0000259" key="5">
    <source>
        <dbReference type="PROSITE" id="PS50076"/>
    </source>
</evidence>
<dbReference type="PRINTS" id="PR00625">
    <property type="entry name" value="JDOMAIN"/>
</dbReference>
<dbReference type="Gene3D" id="3.10.660.10">
    <property type="entry name" value="DPH Zinc finger"/>
    <property type="match status" value="1"/>
</dbReference>
<evidence type="ECO:0000313" key="7">
    <source>
        <dbReference type="Ensembl" id="ENSHHUP00000009202.1"/>
    </source>
</evidence>
<keyword evidence="2" id="KW-0479">Metal-binding</keyword>
<evidence type="ECO:0000259" key="6">
    <source>
        <dbReference type="PROSITE" id="PS51074"/>
    </source>
</evidence>
<dbReference type="Pfam" id="PF00226">
    <property type="entry name" value="DnaJ"/>
    <property type="match status" value="1"/>
</dbReference>
<dbReference type="InterPro" id="IPR036671">
    <property type="entry name" value="DPH_MB_sf"/>
</dbReference>
<dbReference type="InterPro" id="IPR001623">
    <property type="entry name" value="DnaJ_domain"/>
</dbReference>
<dbReference type="PANTHER" id="PTHR45255:SF1">
    <property type="entry name" value="DNAJ HOMOLOG SUBFAMILY C MEMBER 24"/>
    <property type="match status" value="1"/>
</dbReference>
<name>A0A4W5JZW1_9TELE</name>
<keyword evidence="3" id="KW-0862">Zinc</keyword>
<reference evidence="7" key="2">
    <citation type="submission" date="2025-08" db="UniProtKB">
        <authorList>
            <consortium name="Ensembl"/>
        </authorList>
    </citation>
    <scope>IDENTIFICATION</scope>
</reference>
<dbReference type="PANTHER" id="PTHR45255">
    <property type="entry name" value="DNAJ HOMOLOG SUBFAMILY C MEMBER 24"/>
    <property type="match status" value="1"/>
</dbReference>
<dbReference type="CDD" id="cd06257">
    <property type="entry name" value="DnaJ"/>
    <property type="match status" value="1"/>
</dbReference>
<dbReference type="PROSITE" id="PS51074">
    <property type="entry name" value="DPH_MB"/>
    <property type="match status" value="1"/>
</dbReference>
<reference evidence="8" key="1">
    <citation type="submission" date="2018-06" db="EMBL/GenBank/DDBJ databases">
        <title>Genome assembly of Danube salmon.</title>
        <authorList>
            <person name="Macqueen D.J."/>
            <person name="Gundappa M.K."/>
        </authorList>
    </citation>
    <scope>NUCLEOTIDE SEQUENCE [LARGE SCALE GENOMIC DNA]</scope>
</reference>
<dbReference type="Gene3D" id="1.10.287.110">
    <property type="entry name" value="DnaJ domain"/>
    <property type="match status" value="1"/>
</dbReference>
<dbReference type="GO" id="GO:0008198">
    <property type="term" value="F:ferrous iron binding"/>
    <property type="evidence" value="ECO:0007669"/>
    <property type="project" value="TreeGrafter"/>
</dbReference>
<evidence type="ECO:0000256" key="4">
    <source>
        <dbReference type="ARBA" id="ARBA00023004"/>
    </source>
</evidence>
<dbReference type="InterPro" id="IPR036869">
    <property type="entry name" value="J_dom_sf"/>
</dbReference>
<dbReference type="SUPFAM" id="SSF46565">
    <property type="entry name" value="Chaperone J-domain"/>
    <property type="match status" value="1"/>
</dbReference>
<evidence type="ECO:0000256" key="2">
    <source>
        <dbReference type="ARBA" id="ARBA00022723"/>
    </source>
</evidence>
<dbReference type="SUPFAM" id="SSF144217">
    <property type="entry name" value="CSL zinc finger"/>
    <property type="match status" value="1"/>
</dbReference>
<dbReference type="AlphaFoldDB" id="A0A4W5JZW1"/>
<dbReference type="Ensembl" id="ENSHHUT00000009482.1">
    <property type="protein sequence ID" value="ENSHHUP00000009202.1"/>
    <property type="gene ID" value="ENSHHUG00000005607.1"/>
</dbReference>
<organism evidence="7 8">
    <name type="scientific">Hucho hucho</name>
    <name type="common">huchen</name>
    <dbReference type="NCBI Taxonomy" id="62062"/>
    <lineage>
        <taxon>Eukaryota</taxon>
        <taxon>Metazoa</taxon>
        <taxon>Chordata</taxon>
        <taxon>Craniata</taxon>
        <taxon>Vertebrata</taxon>
        <taxon>Euteleostomi</taxon>
        <taxon>Actinopterygii</taxon>
        <taxon>Neopterygii</taxon>
        <taxon>Teleostei</taxon>
        <taxon>Protacanthopterygii</taxon>
        <taxon>Salmoniformes</taxon>
        <taxon>Salmonidae</taxon>
        <taxon>Salmoninae</taxon>
        <taxon>Hucho</taxon>
    </lineage>
</organism>
<dbReference type="GO" id="GO:0001671">
    <property type="term" value="F:ATPase activator activity"/>
    <property type="evidence" value="ECO:0007669"/>
    <property type="project" value="TreeGrafter"/>
</dbReference>
<feature type="domain" description="DPH-type MB" evidence="6">
    <location>
        <begin position="127"/>
        <end position="183"/>
    </location>
</feature>
<dbReference type="GeneTree" id="ENSGT00390000005430"/>
<feature type="domain" description="J" evidence="5">
    <location>
        <begin position="45"/>
        <end position="116"/>
    </location>
</feature>
<keyword evidence="8" id="KW-1185">Reference proteome</keyword>
<dbReference type="InterPro" id="IPR007872">
    <property type="entry name" value="DPH_MB_dom"/>
</dbReference>
<dbReference type="SMART" id="SM00271">
    <property type="entry name" value="DnaJ"/>
    <property type="match status" value="1"/>
</dbReference>
<evidence type="ECO:0000256" key="1">
    <source>
        <dbReference type="ARBA" id="ARBA00006169"/>
    </source>
</evidence>
<comment type="similarity">
    <text evidence="1">Belongs to the DPH4 family.</text>
</comment>
<sequence>MPVTDGPTLIRQLSSAVRMLSRYKRVAETSVNYPNMTSERRCQKDWYSILESSPSDGLQELKQKYQRLALMYHPDKQGPDVTVTEAEEHLHRFIEVDQAWKVLGNQETKRAYDLQLRASELNQSWPVDARVCLDDMTWDDDNKVYTYGCRCGGEFSIGREEAEGEEAIVCCDTCSLSIEVKTTT</sequence>
<dbReference type="Proteomes" id="UP000314982">
    <property type="component" value="Unassembled WGS sequence"/>
</dbReference>